<keyword evidence="2" id="KW-1185">Reference proteome</keyword>
<organism evidence="1 2">
    <name type="scientific">Portunus trituberculatus</name>
    <name type="common">Swimming crab</name>
    <name type="synonym">Neptunus trituberculatus</name>
    <dbReference type="NCBI Taxonomy" id="210409"/>
    <lineage>
        <taxon>Eukaryota</taxon>
        <taxon>Metazoa</taxon>
        <taxon>Ecdysozoa</taxon>
        <taxon>Arthropoda</taxon>
        <taxon>Crustacea</taxon>
        <taxon>Multicrustacea</taxon>
        <taxon>Malacostraca</taxon>
        <taxon>Eumalacostraca</taxon>
        <taxon>Eucarida</taxon>
        <taxon>Decapoda</taxon>
        <taxon>Pleocyemata</taxon>
        <taxon>Brachyura</taxon>
        <taxon>Eubrachyura</taxon>
        <taxon>Portunoidea</taxon>
        <taxon>Portunidae</taxon>
        <taxon>Portuninae</taxon>
        <taxon>Portunus</taxon>
    </lineage>
</organism>
<dbReference type="EMBL" id="VSRR010000404">
    <property type="protein sequence ID" value="MPC15139.1"/>
    <property type="molecule type" value="Genomic_DNA"/>
</dbReference>
<evidence type="ECO:0000313" key="2">
    <source>
        <dbReference type="Proteomes" id="UP000324222"/>
    </source>
</evidence>
<name>A0A5B7D0F2_PORTR</name>
<reference evidence="1 2" key="1">
    <citation type="submission" date="2019-05" db="EMBL/GenBank/DDBJ databases">
        <title>Another draft genome of Portunus trituberculatus and its Hox gene families provides insights of decapod evolution.</title>
        <authorList>
            <person name="Jeong J.-H."/>
            <person name="Song I."/>
            <person name="Kim S."/>
            <person name="Choi T."/>
            <person name="Kim D."/>
            <person name="Ryu S."/>
            <person name="Kim W."/>
        </authorList>
    </citation>
    <scope>NUCLEOTIDE SEQUENCE [LARGE SCALE GENOMIC DNA]</scope>
    <source>
        <tissue evidence="1">Muscle</tissue>
    </source>
</reference>
<protein>
    <submittedName>
        <fullName evidence="1">Uncharacterized protein</fullName>
    </submittedName>
</protein>
<accession>A0A5B7D0F2</accession>
<dbReference type="Proteomes" id="UP000324222">
    <property type="component" value="Unassembled WGS sequence"/>
</dbReference>
<dbReference type="AlphaFoldDB" id="A0A5B7D0F2"/>
<gene>
    <name evidence="1" type="ORF">E2C01_007921</name>
</gene>
<proteinExistence type="predicted"/>
<sequence>MGVSGWRSAPSMRCGAASARRAWQAGALCFLPNPQESHIKIKYFMQPMVNAVFFPLQSTSLVPIQLMTQHQTTSSPLAAPGVPRSVSWAASNELEH</sequence>
<comment type="caution">
    <text evidence="1">The sequence shown here is derived from an EMBL/GenBank/DDBJ whole genome shotgun (WGS) entry which is preliminary data.</text>
</comment>
<evidence type="ECO:0000313" key="1">
    <source>
        <dbReference type="EMBL" id="MPC15139.1"/>
    </source>
</evidence>